<sequence length="167" mass="18326">MLATRAMATAEMTNKWVSALTDDSAGITTFASCISLSDMYGDGDTKLVLAHIGSSKFNMRLKVYKGVSVIAESALADVPTAVVSFNNEKITLPSLAIASGAFIRIYKNLKPYYQYSTPSTPIHIVEQEAWSKASQQELTHEELFTVIKGLANEVSLNTKEVKEKREE</sequence>
<dbReference type="Proteomes" id="UP000095283">
    <property type="component" value="Unplaced"/>
</dbReference>
<evidence type="ECO:0000313" key="3">
    <source>
        <dbReference type="WBParaSite" id="Hba_05402"/>
    </source>
</evidence>
<accession>A0A1I7WKB2</accession>
<dbReference type="InterPro" id="IPR028784">
    <property type="entry name" value="BBS1"/>
</dbReference>
<keyword evidence="2" id="KW-1185">Reference proteome</keyword>
<evidence type="ECO:0000313" key="2">
    <source>
        <dbReference type="Proteomes" id="UP000095283"/>
    </source>
</evidence>
<name>A0A1I7WKB2_HETBA</name>
<dbReference type="GO" id="GO:0005119">
    <property type="term" value="F:smoothened binding"/>
    <property type="evidence" value="ECO:0007669"/>
    <property type="project" value="TreeGrafter"/>
</dbReference>
<dbReference type="AlphaFoldDB" id="A0A1I7WKB2"/>
<reference evidence="3" key="1">
    <citation type="submission" date="2016-11" db="UniProtKB">
        <authorList>
            <consortium name="WormBaseParasite"/>
        </authorList>
    </citation>
    <scope>IDENTIFICATION</scope>
</reference>
<dbReference type="PANTHER" id="PTHR20870">
    <property type="entry name" value="BARDET-BIEDL SYNDROME 1 PROTEIN"/>
    <property type="match status" value="1"/>
</dbReference>
<dbReference type="GO" id="GO:0005813">
    <property type="term" value="C:centrosome"/>
    <property type="evidence" value="ECO:0007669"/>
    <property type="project" value="TreeGrafter"/>
</dbReference>
<feature type="domain" description="Bardet-Biedl syndrome 1 N-terminal" evidence="1">
    <location>
        <begin position="16"/>
        <end position="157"/>
    </location>
</feature>
<dbReference type="Pfam" id="PF14779">
    <property type="entry name" value="BBS1"/>
    <property type="match status" value="1"/>
</dbReference>
<dbReference type="GO" id="GO:0005113">
    <property type="term" value="F:patched binding"/>
    <property type="evidence" value="ECO:0007669"/>
    <property type="project" value="TreeGrafter"/>
</dbReference>
<dbReference type="InterPro" id="IPR032728">
    <property type="entry name" value="BBS1_N"/>
</dbReference>
<dbReference type="GO" id="GO:0034464">
    <property type="term" value="C:BBSome"/>
    <property type="evidence" value="ECO:0007669"/>
    <property type="project" value="InterPro"/>
</dbReference>
<dbReference type="WBParaSite" id="Hba_05402">
    <property type="protein sequence ID" value="Hba_05402"/>
    <property type="gene ID" value="Hba_05402"/>
</dbReference>
<dbReference type="GO" id="GO:0061512">
    <property type="term" value="P:protein localization to cilium"/>
    <property type="evidence" value="ECO:0007669"/>
    <property type="project" value="TreeGrafter"/>
</dbReference>
<evidence type="ECO:0000259" key="1">
    <source>
        <dbReference type="Pfam" id="PF14779"/>
    </source>
</evidence>
<protein>
    <submittedName>
        <fullName evidence="3">BBS1 domain-containing protein</fullName>
    </submittedName>
</protein>
<organism evidence="2 3">
    <name type="scientific">Heterorhabditis bacteriophora</name>
    <name type="common">Entomopathogenic nematode worm</name>
    <dbReference type="NCBI Taxonomy" id="37862"/>
    <lineage>
        <taxon>Eukaryota</taxon>
        <taxon>Metazoa</taxon>
        <taxon>Ecdysozoa</taxon>
        <taxon>Nematoda</taxon>
        <taxon>Chromadorea</taxon>
        <taxon>Rhabditida</taxon>
        <taxon>Rhabditina</taxon>
        <taxon>Rhabditomorpha</taxon>
        <taxon>Strongyloidea</taxon>
        <taxon>Heterorhabditidae</taxon>
        <taxon>Heterorhabditis</taxon>
    </lineage>
</organism>
<dbReference type="GO" id="GO:0005930">
    <property type="term" value="C:axoneme"/>
    <property type="evidence" value="ECO:0007669"/>
    <property type="project" value="TreeGrafter"/>
</dbReference>
<dbReference type="GO" id="GO:1905515">
    <property type="term" value="P:non-motile cilium assembly"/>
    <property type="evidence" value="ECO:0007669"/>
    <property type="project" value="InterPro"/>
</dbReference>
<dbReference type="PANTHER" id="PTHR20870:SF0">
    <property type="entry name" value="BARDET-BIEDL SYNDROME 1 PROTEIN"/>
    <property type="match status" value="1"/>
</dbReference>
<proteinExistence type="predicted"/>